<dbReference type="EMBL" id="MTKT01004950">
    <property type="protein sequence ID" value="OWM68667.1"/>
    <property type="molecule type" value="Genomic_DNA"/>
</dbReference>
<evidence type="ECO:0000313" key="2">
    <source>
        <dbReference type="EMBL" id="PKI76660.1"/>
    </source>
</evidence>
<proteinExistence type="predicted"/>
<dbReference type="Proteomes" id="UP000233551">
    <property type="component" value="Unassembled WGS sequence"/>
</dbReference>
<reference evidence="1" key="2">
    <citation type="submission" date="2017-06" db="EMBL/GenBank/DDBJ databases">
        <title>The pomegranate genome and the genomics of punicalagin biosynthesis.</title>
        <authorList>
            <person name="Xu C."/>
        </authorList>
    </citation>
    <scope>NUCLEOTIDE SEQUENCE [LARGE SCALE GENOMIC DNA]</scope>
    <source>
        <tissue evidence="1">Fresh leaf</tissue>
    </source>
</reference>
<accession>A0A218W713</accession>
<organism evidence="1 3">
    <name type="scientific">Punica granatum</name>
    <name type="common">Pomegranate</name>
    <dbReference type="NCBI Taxonomy" id="22663"/>
    <lineage>
        <taxon>Eukaryota</taxon>
        <taxon>Viridiplantae</taxon>
        <taxon>Streptophyta</taxon>
        <taxon>Embryophyta</taxon>
        <taxon>Tracheophyta</taxon>
        <taxon>Spermatophyta</taxon>
        <taxon>Magnoliopsida</taxon>
        <taxon>eudicotyledons</taxon>
        <taxon>Gunneridae</taxon>
        <taxon>Pentapetalae</taxon>
        <taxon>rosids</taxon>
        <taxon>malvids</taxon>
        <taxon>Myrtales</taxon>
        <taxon>Lythraceae</taxon>
        <taxon>Punica</taxon>
    </lineage>
</organism>
<evidence type="ECO:0000313" key="1">
    <source>
        <dbReference type="EMBL" id="OWM68667.1"/>
    </source>
</evidence>
<evidence type="ECO:0000313" key="4">
    <source>
        <dbReference type="Proteomes" id="UP000233551"/>
    </source>
</evidence>
<dbReference type="Proteomes" id="UP000197138">
    <property type="component" value="Unassembled WGS sequence"/>
</dbReference>
<reference evidence="3" key="1">
    <citation type="journal article" date="2017" name="Plant J.">
        <title>The pomegranate (Punica granatum L.) genome and the genomics of punicalagin biosynthesis.</title>
        <authorList>
            <person name="Qin G."/>
            <person name="Xu C."/>
            <person name="Ming R."/>
            <person name="Tang H."/>
            <person name="Guyot R."/>
            <person name="Kramer E.M."/>
            <person name="Hu Y."/>
            <person name="Yi X."/>
            <person name="Qi Y."/>
            <person name="Xu X."/>
            <person name="Gao Z."/>
            <person name="Pan H."/>
            <person name="Jian J."/>
            <person name="Tian Y."/>
            <person name="Yue Z."/>
            <person name="Xu Y."/>
        </authorList>
    </citation>
    <scope>NUCLEOTIDE SEQUENCE [LARGE SCALE GENOMIC DNA]</scope>
    <source>
        <strain evidence="3">cv. Dabenzi</strain>
    </source>
</reference>
<gene>
    <name evidence="1" type="ORF">CDL15_Pgr023632</name>
    <name evidence="2" type="ORF">CRG98_002969</name>
</gene>
<keyword evidence="4" id="KW-1185">Reference proteome</keyword>
<dbReference type="AlphaFoldDB" id="A0A218W713"/>
<comment type="caution">
    <text evidence="1">The sequence shown here is derived from an EMBL/GenBank/DDBJ whole genome shotgun (WGS) entry which is preliminary data.</text>
</comment>
<evidence type="ECO:0000313" key="3">
    <source>
        <dbReference type="Proteomes" id="UP000197138"/>
    </source>
</evidence>
<dbReference type="EMBL" id="PGOL01000111">
    <property type="protein sequence ID" value="PKI76660.1"/>
    <property type="molecule type" value="Genomic_DNA"/>
</dbReference>
<sequence length="197" mass="21823">MSTQVCSETRVRIPLGPLERLWRDYLLRASPGVHGAPGISRAKPGHPGRQKRYVNMFVLKTAIALLLSRLPPLPRNPNPSRRKTRVPYNECIAALNGDFRTEAIIGVDGLFGGMVKNSPLALKPMLHSCSGLLYSSYHNFCEADLMADMSTANYIFLAMDSPTNCQRAMKDANVQHSGGFYPVQLRGVLCPTLLHHH</sequence>
<protein>
    <submittedName>
        <fullName evidence="1">Uncharacterized protein</fullName>
    </submittedName>
</protein>
<name>A0A218W713_PUNGR</name>
<reference evidence="2 4" key="3">
    <citation type="submission" date="2017-11" db="EMBL/GenBank/DDBJ databases">
        <title>De-novo sequencing of pomegranate (Punica granatum L.) genome.</title>
        <authorList>
            <person name="Akparov Z."/>
            <person name="Amiraslanov A."/>
            <person name="Hajiyeva S."/>
            <person name="Abbasov M."/>
            <person name="Kaur K."/>
            <person name="Hamwieh A."/>
            <person name="Solovyev V."/>
            <person name="Salamov A."/>
            <person name="Braich B."/>
            <person name="Kosarev P."/>
            <person name="Mahmoud A."/>
            <person name="Hajiyev E."/>
            <person name="Babayeva S."/>
            <person name="Izzatullayeva V."/>
            <person name="Mammadov A."/>
            <person name="Mammadov A."/>
            <person name="Sharifova S."/>
            <person name="Ojaghi J."/>
            <person name="Eynullazada K."/>
            <person name="Bayramov B."/>
            <person name="Abdulazimova A."/>
            <person name="Shahmuradov I."/>
        </authorList>
    </citation>
    <scope>NUCLEOTIDE SEQUENCE [LARGE SCALE GENOMIC DNA]</scope>
    <source>
        <strain evidence="2">AG2017</strain>
        <strain evidence="4">cv. AG2017</strain>
        <tissue evidence="2">Leaf</tissue>
    </source>
</reference>